<feature type="region of interest" description="Disordered" evidence="1">
    <location>
        <begin position="360"/>
        <end position="385"/>
    </location>
</feature>
<dbReference type="AlphaFoldDB" id="A0A1V9YHV4"/>
<comment type="caution">
    <text evidence="2">The sequence shown here is derived from an EMBL/GenBank/DDBJ whole genome shotgun (WGS) entry which is preliminary data.</text>
</comment>
<proteinExistence type="predicted"/>
<evidence type="ECO:0000256" key="1">
    <source>
        <dbReference type="SAM" id="MobiDB-lite"/>
    </source>
</evidence>
<accession>A0A1V9YHV4</accession>
<organism evidence="2 3">
    <name type="scientific">Achlya hypogyna</name>
    <name type="common">Oomycete</name>
    <name type="synonym">Protoachlya hypogyna</name>
    <dbReference type="NCBI Taxonomy" id="1202772"/>
    <lineage>
        <taxon>Eukaryota</taxon>
        <taxon>Sar</taxon>
        <taxon>Stramenopiles</taxon>
        <taxon>Oomycota</taxon>
        <taxon>Saprolegniomycetes</taxon>
        <taxon>Saprolegniales</taxon>
        <taxon>Achlyaceae</taxon>
        <taxon>Achlya</taxon>
    </lineage>
</organism>
<dbReference type="PANTHER" id="PTHR33939">
    <property type="entry name" value="PROTEIN CBG22215"/>
    <property type="match status" value="1"/>
</dbReference>
<dbReference type="GO" id="GO:0003676">
    <property type="term" value="F:nucleic acid binding"/>
    <property type="evidence" value="ECO:0007669"/>
    <property type="project" value="InterPro"/>
</dbReference>
<dbReference type="InterPro" id="IPR036397">
    <property type="entry name" value="RNaseH_sf"/>
</dbReference>
<dbReference type="Proteomes" id="UP000243579">
    <property type="component" value="Unassembled WGS sequence"/>
</dbReference>
<evidence type="ECO:0000313" key="3">
    <source>
        <dbReference type="Proteomes" id="UP000243579"/>
    </source>
</evidence>
<dbReference type="PANTHER" id="PTHR33939:SF1">
    <property type="entry name" value="DUF4371 DOMAIN-CONTAINING PROTEIN"/>
    <property type="match status" value="1"/>
</dbReference>
<evidence type="ECO:0000313" key="2">
    <source>
        <dbReference type="EMBL" id="OQR85314.1"/>
    </source>
</evidence>
<name>A0A1V9YHV4_ACHHY</name>
<reference evidence="2 3" key="1">
    <citation type="journal article" date="2014" name="Genome Biol. Evol.">
        <title>The secreted proteins of Achlya hypogyna and Thraustotheca clavata identify the ancestral oomycete secretome and reveal gene acquisitions by horizontal gene transfer.</title>
        <authorList>
            <person name="Misner I."/>
            <person name="Blouin N."/>
            <person name="Leonard G."/>
            <person name="Richards T.A."/>
            <person name="Lane C.E."/>
        </authorList>
    </citation>
    <scope>NUCLEOTIDE SEQUENCE [LARGE SCALE GENOMIC DNA]</scope>
    <source>
        <strain evidence="2 3">ATCC 48635</strain>
    </source>
</reference>
<evidence type="ECO:0008006" key="4">
    <source>
        <dbReference type="Google" id="ProtNLM"/>
    </source>
</evidence>
<feature type="compositionally biased region" description="Acidic residues" evidence="1">
    <location>
        <begin position="360"/>
        <end position="371"/>
    </location>
</feature>
<gene>
    <name evidence="2" type="ORF">ACHHYP_11956</name>
</gene>
<dbReference type="Gene3D" id="3.30.420.10">
    <property type="entry name" value="Ribonuclease H-like superfamily/Ribonuclease H"/>
    <property type="match status" value="1"/>
</dbReference>
<sequence length="385" mass="43570">MAQATLRQQGHPAVSRTIASILGRKTALVQQVWSEFCATNTLRKPCVTGNAQSRPGRLPDTRLVETNIQTFVRERRQRCQRTVAKDVMHHLAAKSLISFDSNDKNSVNATLRAVQLRLNKLGYKRGNKKGTLGMRLAESNRVHRNAYVRRMYPFTRGDSRHRTIVYTDESFVHHHYKRHDDSLYDPNDEQDLQIKEKHKGARFCFIGAIVEGGILDNAKYHKCLPKDTPRFKEKKAVLQAACTRYDIAFTSETKPELWKKLKKYIDDNIEPEIVTLAKEDGHEVLYSPPHHSDLQPIELVWANVKGTIGRAYDENTTVQDVRIRLDAALDGLTSHAIKGCIDKSDDHVAKLYGYIMATEDLPEDDASDDSGSDSSSDSGHDDTCV</sequence>
<keyword evidence="3" id="KW-1185">Reference proteome</keyword>
<dbReference type="EMBL" id="JNBR01001718">
    <property type="protein sequence ID" value="OQR85314.1"/>
    <property type="molecule type" value="Genomic_DNA"/>
</dbReference>
<dbReference type="OrthoDB" id="74955at2759"/>
<protein>
    <recommendedName>
        <fullName evidence="4">Tc1-like transposase DDE domain-containing protein</fullName>
    </recommendedName>
</protein>